<proteinExistence type="predicted"/>
<reference evidence="1" key="1">
    <citation type="submission" date="2017-12" db="EMBL/GenBank/DDBJ databases">
        <title>Gene loss provides genomic basis for host adaptation in cereal stripe rust fungi.</title>
        <authorList>
            <person name="Xia C."/>
        </authorList>
    </citation>
    <scope>NUCLEOTIDE SEQUENCE [LARGE SCALE GENOMIC DNA]</scope>
    <source>
        <strain evidence="1">93-210</strain>
    </source>
</reference>
<protein>
    <submittedName>
        <fullName evidence="1">Uncharacterized protein</fullName>
    </submittedName>
</protein>
<keyword evidence="2" id="KW-1185">Reference proteome</keyword>
<sequence length="232" mass="26072">MVVTTPPGKILFFERIRDPINRPNFFDTKNHNPTFKRIACSILIHSLHESMCQHISCLETAQAMFINLCACFHTISCAAQMNAFNNLLDFNAANFTTDAKMAAHIKDALNEMEDVPVEFTRNHLAAMNAELDCQPFPPQLAKLFAGFHPDNILDAGDFVAMQADLCWQCRSPNHLLCNCSFRQHPNQARNTYCPPTNNFQQPPSSNNMGGGFQSYYPIITPPGFMGVYPQPI</sequence>
<evidence type="ECO:0000313" key="2">
    <source>
        <dbReference type="Proteomes" id="UP000239156"/>
    </source>
</evidence>
<evidence type="ECO:0000313" key="1">
    <source>
        <dbReference type="EMBL" id="POW16321.1"/>
    </source>
</evidence>
<dbReference type="EMBL" id="PKSL01000008">
    <property type="protein sequence ID" value="POW16321.1"/>
    <property type="molecule type" value="Genomic_DNA"/>
</dbReference>
<dbReference type="VEuPathDB" id="FungiDB:PSHT_04628"/>
<organism evidence="1 2">
    <name type="scientific">Puccinia striiformis</name>
    <dbReference type="NCBI Taxonomy" id="27350"/>
    <lineage>
        <taxon>Eukaryota</taxon>
        <taxon>Fungi</taxon>
        <taxon>Dikarya</taxon>
        <taxon>Basidiomycota</taxon>
        <taxon>Pucciniomycotina</taxon>
        <taxon>Pucciniomycetes</taxon>
        <taxon>Pucciniales</taxon>
        <taxon>Pucciniaceae</taxon>
        <taxon>Puccinia</taxon>
    </lineage>
</organism>
<accession>A0A2S4W3H0</accession>
<feature type="non-terminal residue" evidence="1">
    <location>
        <position position="232"/>
    </location>
</feature>
<comment type="caution">
    <text evidence="1">The sequence shown here is derived from an EMBL/GenBank/DDBJ whole genome shotgun (WGS) entry which is preliminary data.</text>
</comment>
<dbReference type="VEuPathDB" id="FungiDB:PSTT_01520"/>
<dbReference type="Proteomes" id="UP000239156">
    <property type="component" value="Unassembled WGS sequence"/>
</dbReference>
<gene>
    <name evidence="1" type="ORF">PSTT_01520</name>
</gene>
<name>A0A2S4W3H0_9BASI</name>